<reference evidence="5 6" key="1">
    <citation type="journal article" date="2017" name="Int. J. Syst. Evol. Microbiol.">
        <title>Ramlibacter monticola sp. nov., isolated from forest soil.</title>
        <authorList>
            <person name="Chaudhary D.K."/>
            <person name="Kim J."/>
        </authorList>
    </citation>
    <scope>NUCLEOTIDE SEQUENCE [LARGE SCALE GENOMIC DNA]</scope>
    <source>
        <strain evidence="5 6">KACC 19175</strain>
    </source>
</reference>
<keyword evidence="6" id="KW-1185">Reference proteome</keyword>
<sequence>MRNTKPVRSATGRLLAGVALLAAGTPAIADEDEIKQLSKPESSGRVGLGYLTDDDRRGGQYNGLSDQKGYLLLDLDYNRRVDETGTWYRASARNLGLDNRELRGEYERQGNWRGFIDFSQIPRNEPLIPNTGLTGIGDPAQTINGTAPRNVFLDTRRDRFGLGFDKELSPALGFKVRYTHETKTGARMFGRGTGDFLTDPIDYRTQQLEATLGYQTEKYQLLGGYYGTLFNNKNKVLDVNTGVDIALPPSNDSHQLFLNGGYNFSPATRANFKAAYTRMRQNETFFTAPDFPGNTQTSLNGRMDVTQLQAGITSRASRELTLLANIRYEDRDDKTPRVQFLTPSAGRDGFNTPFSRTTTSAKGEAAYLLPSGIKLIGGLDWEKRKRSTLPVRQASWREENDETTLRFEARRSISETLNGALTLSFANRGGSDFLPANNNVANDLVDPVHFADRKRSKMRLSLDWLPLPALQVQTLLDFAKDDYDTRTLGPETGKATALALDANYTLSDAWQLYGFASYDDNKIDQSTQTSANGTLIPAQNWKAHLRNKGLAYGLGVRGQPMSKLELGADVQWGRDTNVHGVEAIVPPEALLPDIHSQRTTLRFYSNYTLQKNLTLRFDLIYDRFKTNDWTWTNFTYVDGTTVGNPNTNSTFLGVSLVYRMW</sequence>
<name>A0A936YYK3_9BURK</name>
<proteinExistence type="predicted"/>
<dbReference type="InterPro" id="IPR036942">
    <property type="entry name" value="Beta-barrel_TonB_sf"/>
</dbReference>
<keyword evidence="2" id="KW-0472">Membrane</keyword>
<evidence type="ECO:0000256" key="3">
    <source>
        <dbReference type="ARBA" id="ARBA00023237"/>
    </source>
</evidence>
<evidence type="ECO:0000256" key="1">
    <source>
        <dbReference type="ARBA" id="ARBA00004442"/>
    </source>
</evidence>
<feature type="signal peptide" evidence="4">
    <location>
        <begin position="1"/>
        <end position="29"/>
    </location>
</feature>
<dbReference type="GO" id="GO:0009279">
    <property type="term" value="C:cell outer membrane"/>
    <property type="evidence" value="ECO:0007669"/>
    <property type="project" value="UniProtKB-SubCell"/>
</dbReference>
<dbReference type="SUPFAM" id="SSF56935">
    <property type="entry name" value="Porins"/>
    <property type="match status" value="2"/>
</dbReference>
<comment type="subcellular location">
    <subcellularLocation>
        <location evidence="1">Cell outer membrane</location>
    </subcellularLocation>
</comment>
<evidence type="ECO:0000256" key="4">
    <source>
        <dbReference type="SAM" id="SignalP"/>
    </source>
</evidence>
<evidence type="ECO:0000313" key="5">
    <source>
        <dbReference type="EMBL" id="MBL0391047.1"/>
    </source>
</evidence>
<comment type="caution">
    <text evidence="5">The sequence shown here is derived from an EMBL/GenBank/DDBJ whole genome shotgun (WGS) entry which is preliminary data.</text>
</comment>
<keyword evidence="3" id="KW-0998">Cell outer membrane</keyword>
<protein>
    <submittedName>
        <fullName evidence="5">MtrB/PioB family decaheme-associated outer membrane protein</fullName>
    </submittedName>
</protein>
<keyword evidence="4" id="KW-0732">Signal</keyword>
<dbReference type="Pfam" id="PF11854">
    <property type="entry name" value="MtrB_PioB"/>
    <property type="match status" value="1"/>
</dbReference>
<feature type="chain" id="PRO_5038119311" evidence="4">
    <location>
        <begin position="30"/>
        <end position="661"/>
    </location>
</feature>
<gene>
    <name evidence="5" type="ORF">JJ685_07815</name>
</gene>
<dbReference type="NCBIfam" id="TIGR03509">
    <property type="entry name" value="OMP_MtrB_PioB"/>
    <property type="match status" value="1"/>
</dbReference>
<dbReference type="AlphaFoldDB" id="A0A936YYK3"/>
<dbReference type="Gene3D" id="2.40.170.20">
    <property type="entry name" value="TonB-dependent receptor, beta-barrel domain"/>
    <property type="match status" value="2"/>
</dbReference>
<dbReference type="InterPro" id="IPR020016">
    <property type="entry name" value="Decahaem-assoc_OM_MtrB/PioB"/>
</dbReference>
<dbReference type="Proteomes" id="UP000599109">
    <property type="component" value="Unassembled WGS sequence"/>
</dbReference>
<accession>A0A936YYK3</accession>
<dbReference type="RefSeq" id="WP_201673609.1">
    <property type="nucleotide sequence ID" value="NZ_JAEQNE010000001.1"/>
</dbReference>
<evidence type="ECO:0000256" key="2">
    <source>
        <dbReference type="ARBA" id="ARBA00023136"/>
    </source>
</evidence>
<organism evidence="5 6">
    <name type="scientific">Ramlibacter monticola</name>
    <dbReference type="NCBI Taxonomy" id="1926872"/>
    <lineage>
        <taxon>Bacteria</taxon>
        <taxon>Pseudomonadati</taxon>
        <taxon>Pseudomonadota</taxon>
        <taxon>Betaproteobacteria</taxon>
        <taxon>Burkholderiales</taxon>
        <taxon>Comamonadaceae</taxon>
        <taxon>Ramlibacter</taxon>
    </lineage>
</organism>
<evidence type="ECO:0000313" key="6">
    <source>
        <dbReference type="Proteomes" id="UP000599109"/>
    </source>
</evidence>
<dbReference type="EMBL" id="JAEQNE010000001">
    <property type="protein sequence ID" value="MBL0391047.1"/>
    <property type="molecule type" value="Genomic_DNA"/>
</dbReference>